<dbReference type="EMBL" id="JAGYWB010000014">
    <property type="protein sequence ID" value="KAI0498471.1"/>
    <property type="molecule type" value="Genomic_DNA"/>
</dbReference>
<proteinExistence type="predicted"/>
<evidence type="ECO:0000313" key="4">
    <source>
        <dbReference type="Proteomes" id="UP000829196"/>
    </source>
</evidence>
<feature type="compositionally biased region" description="Polar residues" evidence="1">
    <location>
        <begin position="139"/>
        <end position="149"/>
    </location>
</feature>
<dbReference type="AlphaFoldDB" id="A0A8T3AR29"/>
<evidence type="ECO:0000256" key="1">
    <source>
        <dbReference type="SAM" id="MobiDB-lite"/>
    </source>
</evidence>
<dbReference type="OrthoDB" id="769866at2759"/>
<sequence>MSVLLFKVMEKYMGILLVEFMLDSWRAYCDRRVPLKLKEKIYKMVMKLAMLYGAECWPLKEKHKVKCYRDDDAQEAAVQRNYSSRNSSFAVPKSSSLLSRFLDWFRKLSQDRSLDNCYPEPTGSEEAQLFTGSEEAQFPATSGVSASAG</sequence>
<protein>
    <submittedName>
        <fullName evidence="3">Uncharacterized protein</fullName>
    </submittedName>
</protein>
<keyword evidence="4" id="KW-1185">Reference proteome</keyword>
<reference evidence="3" key="1">
    <citation type="journal article" date="2022" name="Front. Genet.">
        <title>Chromosome-Scale Assembly of the Dendrobium nobile Genome Provides Insights Into the Molecular Mechanism of the Biosynthesis of the Medicinal Active Ingredient of Dendrobium.</title>
        <authorList>
            <person name="Xu Q."/>
            <person name="Niu S.-C."/>
            <person name="Li K.-L."/>
            <person name="Zheng P.-J."/>
            <person name="Zhang X.-J."/>
            <person name="Jia Y."/>
            <person name="Liu Y."/>
            <person name="Niu Y.-X."/>
            <person name="Yu L.-H."/>
            <person name="Chen D.-F."/>
            <person name="Zhang G.-Q."/>
        </authorList>
    </citation>
    <scope>NUCLEOTIDE SEQUENCE</scope>
    <source>
        <tissue evidence="3">Leaf</tissue>
    </source>
</reference>
<name>A0A8T3AR29_DENNO</name>
<feature type="region of interest" description="Disordered" evidence="1">
    <location>
        <begin position="116"/>
        <end position="149"/>
    </location>
</feature>
<evidence type="ECO:0000313" key="3">
    <source>
        <dbReference type="EMBL" id="KAI0498474.1"/>
    </source>
</evidence>
<organism evidence="3 4">
    <name type="scientific">Dendrobium nobile</name>
    <name type="common">Orchid</name>
    <dbReference type="NCBI Taxonomy" id="94219"/>
    <lineage>
        <taxon>Eukaryota</taxon>
        <taxon>Viridiplantae</taxon>
        <taxon>Streptophyta</taxon>
        <taxon>Embryophyta</taxon>
        <taxon>Tracheophyta</taxon>
        <taxon>Spermatophyta</taxon>
        <taxon>Magnoliopsida</taxon>
        <taxon>Liliopsida</taxon>
        <taxon>Asparagales</taxon>
        <taxon>Orchidaceae</taxon>
        <taxon>Epidendroideae</taxon>
        <taxon>Malaxideae</taxon>
        <taxon>Dendrobiinae</taxon>
        <taxon>Dendrobium</taxon>
    </lineage>
</organism>
<dbReference type="Proteomes" id="UP000829196">
    <property type="component" value="Unassembled WGS sequence"/>
</dbReference>
<comment type="caution">
    <text evidence="3">The sequence shown here is derived from an EMBL/GenBank/DDBJ whole genome shotgun (WGS) entry which is preliminary data.</text>
</comment>
<dbReference type="EMBL" id="JAGYWB010000014">
    <property type="protein sequence ID" value="KAI0498474.1"/>
    <property type="molecule type" value="Genomic_DNA"/>
</dbReference>
<gene>
    <name evidence="2" type="ORF">KFK09_019357</name>
    <name evidence="3" type="ORF">KFK09_019361</name>
</gene>
<accession>A0A8T3AR29</accession>
<evidence type="ECO:0000313" key="2">
    <source>
        <dbReference type="EMBL" id="KAI0498471.1"/>
    </source>
</evidence>